<protein>
    <submittedName>
        <fullName evidence="1">Uncharacterized protein</fullName>
    </submittedName>
</protein>
<dbReference type="AlphaFoldDB" id="A0A1C4C4Z1"/>
<dbReference type="STRING" id="1505725.GA0061074_1228"/>
<accession>A0A1C4C4Z1</accession>
<keyword evidence="2" id="KW-1185">Reference proteome</keyword>
<dbReference type="OrthoDB" id="2149794at2"/>
<reference evidence="2" key="1">
    <citation type="submission" date="2016-08" db="EMBL/GenBank/DDBJ databases">
        <authorList>
            <person name="Varghese N."/>
            <person name="Submissions Spin"/>
        </authorList>
    </citation>
    <scope>NUCLEOTIDE SEQUENCE [LARGE SCALE GENOMIC DNA]</scope>
    <source>
        <strain evidence="2">R-53094</strain>
    </source>
</reference>
<evidence type="ECO:0000313" key="2">
    <source>
        <dbReference type="Proteomes" id="UP000199268"/>
    </source>
</evidence>
<name>A0A1C4C4Z1_9LACO</name>
<organism evidence="1 2">
    <name type="scientific">Weissella bombi</name>
    <dbReference type="NCBI Taxonomy" id="1505725"/>
    <lineage>
        <taxon>Bacteria</taxon>
        <taxon>Bacillati</taxon>
        <taxon>Bacillota</taxon>
        <taxon>Bacilli</taxon>
        <taxon>Lactobacillales</taxon>
        <taxon>Lactobacillaceae</taxon>
        <taxon>Weissella</taxon>
    </lineage>
</organism>
<proteinExistence type="predicted"/>
<gene>
    <name evidence="1" type="ORF">GA0061074_1228</name>
</gene>
<dbReference type="Proteomes" id="UP000199268">
    <property type="component" value="Unassembled WGS sequence"/>
</dbReference>
<dbReference type="EMBL" id="FMAO01000022">
    <property type="protein sequence ID" value="SCC14073.1"/>
    <property type="molecule type" value="Genomic_DNA"/>
</dbReference>
<evidence type="ECO:0000313" key="1">
    <source>
        <dbReference type="EMBL" id="SCC14073.1"/>
    </source>
</evidence>
<dbReference type="RefSeq" id="WP_092464020.1">
    <property type="nucleotide sequence ID" value="NZ_BJEE01000011.1"/>
</dbReference>
<sequence>MEEIQKWIFEDIITEIKKIGFSIEAAPLAYLHAITSPKSKVIICNPDTVSLFELSEEKVHAEYNHHRRFKEYDVLNLDEQESHQLSFHYLLNRWQWYEGCQDWLKFVMATGTPSYFKDEIITAFT</sequence>